<evidence type="ECO:0000256" key="1">
    <source>
        <dbReference type="SAM" id="Phobius"/>
    </source>
</evidence>
<gene>
    <name evidence="3" type="ORF">ATN00_07160</name>
</gene>
<keyword evidence="1" id="KW-1133">Transmembrane helix</keyword>
<dbReference type="STRING" id="1332080.ATN00_07160"/>
<evidence type="ECO:0000259" key="2">
    <source>
        <dbReference type="PROSITE" id="PS50043"/>
    </source>
</evidence>
<name>A0A0S3EXG9_9SPHN</name>
<dbReference type="PRINTS" id="PR00038">
    <property type="entry name" value="HTHLUXR"/>
</dbReference>
<dbReference type="Pfam" id="PF00196">
    <property type="entry name" value="GerE"/>
    <property type="match status" value="1"/>
</dbReference>
<dbReference type="AlphaFoldDB" id="A0A0S3EXG9"/>
<organism evidence="3 4">
    <name type="scientific">Sphingobium baderi</name>
    <dbReference type="NCBI Taxonomy" id="1332080"/>
    <lineage>
        <taxon>Bacteria</taxon>
        <taxon>Pseudomonadati</taxon>
        <taxon>Pseudomonadota</taxon>
        <taxon>Alphaproteobacteria</taxon>
        <taxon>Sphingomonadales</taxon>
        <taxon>Sphingomonadaceae</taxon>
        <taxon>Sphingobium</taxon>
    </lineage>
</organism>
<proteinExistence type="predicted"/>
<evidence type="ECO:0000313" key="4">
    <source>
        <dbReference type="Proteomes" id="UP000056968"/>
    </source>
</evidence>
<feature type="transmembrane region" description="Helical" evidence="1">
    <location>
        <begin position="145"/>
        <end position="169"/>
    </location>
</feature>
<dbReference type="Gene3D" id="1.10.10.10">
    <property type="entry name" value="Winged helix-like DNA-binding domain superfamily/Winged helix DNA-binding domain"/>
    <property type="match status" value="1"/>
</dbReference>
<accession>A0A0S3EXG9</accession>
<dbReference type="SUPFAM" id="SSF46894">
    <property type="entry name" value="C-terminal effector domain of the bipartite response regulators"/>
    <property type="match status" value="1"/>
</dbReference>
<reference evidence="3 4" key="1">
    <citation type="submission" date="2015-11" db="EMBL/GenBank/DDBJ databases">
        <title>A Two-component Flavoprotein Monooxygenase System MeaXY Responsible for para-Hydroxylation of 2-Methyl-6-ethylaniline and 2,6-Diethylaniline in Sphingobium baderi DE-13.</title>
        <authorList>
            <person name="Cheng M."/>
            <person name="Meng Q."/>
            <person name="Yang Y."/>
            <person name="Chu C."/>
            <person name="Yan X."/>
            <person name="He J."/>
            <person name="Li S."/>
        </authorList>
    </citation>
    <scope>NUCLEOTIDE SEQUENCE [LARGE SCALE GENOMIC DNA]</scope>
    <source>
        <strain evidence="3 4">DE-13</strain>
    </source>
</reference>
<keyword evidence="1" id="KW-0472">Membrane</keyword>
<dbReference type="KEGG" id="sbd:ATN00_07160"/>
<evidence type="ECO:0000313" key="3">
    <source>
        <dbReference type="EMBL" id="ALR20115.1"/>
    </source>
</evidence>
<dbReference type="GO" id="GO:0003677">
    <property type="term" value="F:DNA binding"/>
    <property type="evidence" value="ECO:0007669"/>
    <property type="project" value="InterPro"/>
</dbReference>
<feature type="domain" description="HTH luxR-type" evidence="2">
    <location>
        <begin position="1"/>
        <end position="63"/>
    </location>
</feature>
<dbReference type="SMART" id="SM00421">
    <property type="entry name" value="HTH_LUXR"/>
    <property type="match status" value="1"/>
</dbReference>
<protein>
    <recommendedName>
        <fullName evidence="2">HTH luxR-type domain-containing protein</fullName>
    </recommendedName>
</protein>
<keyword evidence="4" id="KW-1185">Reference proteome</keyword>
<sequence>MFEQLSARKGDCLREAAKGYSAKEIGRVLDLSPHTVNNHILETRKMLGSVSRRKAAQLFVEWEARKGGHMLPPYLMTIPERADSGSSASIETQADALVNQEGVEDIFAEEQQPFGVRESLTSLRDIVPIRVAGRQLNDLNGQSTLIVFAILTTLMLFAVGAGISLLLALNGLMGK</sequence>
<keyword evidence="1" id="KW-0812">Transmembrane</keyword>
<dbReference type="PROSITE" id="PS50043">
    <property type="entry name" value="HTH_LUXR_2"/>
    <property type="match status" value="1"/>
</dbReference>
<dbReference type="Proteomes" id="UP000056968">
    <property type="component" value="Chromosome"/>
</dbReference>
<dbReference type="InterPro" id="IPR036388">
    <property type="entry name" value="WH-like_DNA-bd_sf"/>
</dbReference>
<dbReference type="GO" id="GO:0006355">
    <property type="term" value="P:regulation of DNA-templated transcription"/>
    <property type="evidence" value="ECO:0007669"/>
    <property type="project" value="InterPro"/>
</dbReference>
<dbReference type="EMBL" id="CP013264">
    <property type="protein sequence ID" value="ALR20115.1"/>
    <property type="molecule type" value="Genomic_DNA"/>
</dbReference>
<dbReference type="InterPro" id="IPR000792">
    <property type="entry name" value="Tscrpt_reg_LuxR_C"/>
</dbReference>
<dbReference type="InterPro" id="IPR016032">
    <property type="entry name" value="Sig_transdc_resp-reg_C-effctor"/>
</dbReference>